<feature type="compositionally biased region" description="Polar residues" evidence="2">
    <location>
        <begin position="231"/>
        <end position="255"/>
    </location>
</feature>
<feature type="compositionally biased region" description="Pro residues" evidence="2">
    <location>
        <begin position="356"/>
        <end position="380"/>
    </location>
</feature>
<feature type="compositionally biased region" description="Polar residues" evidence="2">
    <location>
        <begin position="283"/>
        <end position="321"/>
    </location>
</feature>
<evidence type="ECO:0000313" key="5">
    <source>
        <dbReference type="Proteomes" id="UP000231279"/>
    </source>
</evidence>
<reference evidence="5" key="1">
    <citation type="journal article" date="2018" name="Gigascience">
        <title>Genome assembly of the Pink Ipe (Handroanthus impetiginosus, Bignoniaceae), a highly valued, ecologically keystone Neotropical timber forest tree.</title>
        <authorList>
            <person name="Silva-Junior O.B."/>
            <person name="Grattapaglia D."/>
            <person name="Novaes E."/>
            <person name="Collevatti R.G."/>
        </authorList>
    </citation>
    <scope>NUCLEOTIDE SEQUENCE [LARGE SCALE GENOMIC DNA]</scope>
    <source>
        <strain evidence="5">cv. UFG-1</strain>
    </source>
</reference>
<gene>
    <name evidence="4" type="ORF">CDL12_05457</name>
</gene>
<evidence type="ECO:0000256" key="1">
    <source>
        <dbReference type="SAM" id="Coils"/>
    </source>
</evidence>
<comment type="caution">
    <text evidence="4">The sequence shown here is derived from an EMBL/GenBank/DDBJ whole genome shotgun (WGS) entry which is preliminary data.</text>
</comment>
<dbReference type="STRING" id="429701.A0A2G9HWD2"/>
<feature type="compositionally biased region" description="Polar residues" evidence="2">
    <location>
        <begin position="434"/>
        <end position="443"/>
    </location>
</feature>
<feature type="region of interest" description="Disordered" evidence="2">
    <location>
        <begin position="226"/>
        <end position="506"/>
    </location>
</feature>
<evidence type="ECO:0000256" key="2">
    <source>
        <dbReference type="SAM" id="MobiDB-lite"/>
    </source>
</evidence>
<feature type="region of interest" description="Disordered" evidence="2">
    <location>
        <begin position="511"/>
        <end position="530"/>
    </location>
</feature>
<feature type="domain" description="UBA" evidence="3">
    <location>
        <begin position="530"/>
        <end position="574"/>
    </location>
</feature>
<organism evidence="4 5">
    <name type="scientific">Handroanthus impetiginosus</name>
    <dbReference type="NCBI Taxonomy" id="429701"/>
    <lineage>
        <taxon>Eukaryota</taxon>
        <taxon>Viridiplantae</taxon>
        <taxon>Streptophyta</taxon>
        <taxon>Embryophyta</taxon>
        <taxon>Tracheophyta</taxon>
        <taxon>Spermatophyta</taxon>
        <taxon>Magnoliopsida</taxon>
        <taxon>eudicotyledons</taxon>
        <taxon>Gunneridae</taxon>
        <taxon>Pentapetalae</taxon>
        <taxon>asterids</taxon>
        <taxon>lamiids</taxon>
        <taxon>Lamiales</taxon>
        <taxon>Bignoniaceae</taxon>
        <taxon>Crescentiina</taxon>
        <taxon>Tabebuia alliance</taxon>
        <taxon>Handroanthus</taxon>
    </lineage>
</organism>
<evidence type="ECO:0000313" key="4">
    <source>
        <dbReference type="EMBL" id="PIN21824.1"/>
    </source>
</evidence>
<dbReference type="InterPro" id="IPR015940">
    <property type="entry name" value="UBA"/>
</dbReference>
<sequence>MNNNTASQFMDKQIMDLSNSQSPGGTDNNSISSNNDFINLMNPSTEKKDDIVPSYDFMPIRPAVGSSSPKAVRSSNFDAVDGDAPLRTWNSFDSKTNTSSIRNYSSVDADEPAKFILGKNHKSSNVPSDVSLVSEIDRTMKKYMDILMHSVDHMSARLSQLETRSRNLENSIDDLKVSVEKTHGSTDEKMRVLEDILSEVQSSVQIIKDKQEIVEAQLQIAKVQVSPKVEQVQSKNTTHSDSTQTGVSSNQQFSAISPAHPSPNLPPPNAPPPPPQQNLQHQVPSVPNQFPQNQVPSVPNQFPQNQVPSFPNQFPQGQVPSVPQRESYFPPPGQTPENPSQHYQIPPPQQQQHLVAPPPPQQQYQAPPQPQYSQPPPTSQPHPSFSAVNPSLPQTPLGHHPEETPHIPAPTYTPQGIRPPPSHPSTGVPPPPSQQYYGPTSNVYDPPSIRPGPGYSGSFPSSGHGEPYPYSSSPSQYGSGSPVKPQQLPSQSGVSSYPQLPTARILPQALPTASAVGSGSGSGGSSNRVPIDDVVDRVTNMGFPRDQVRATVRKLTENGQAVDLNVVLDKLMNDGEGQAPRAWFGR</sequence>
<keyword evidence="1" id="KW-0175">Coiled coil</keyword>
<dbReference type="InterPro" id="IPR010820">
    <property type="entry name" value="DUF1421"/>
</dbReference>
<dbReference type="PANTHER" id="PTHR31805:SF14">
    <property type="entry name" value="RECEPTOR-LIKE KINASE, PUTATIVE (DUF1421)-RELATED"/>
    <property type="match status" value="1"/>
</dbReference>
<feature type="compositionally biased region" description="Pro residues" evidence="2">
    <location>
        <begin position="260"/>
        <end position="276"/>
    </location>
</feature>
<keyword evidence="5" id="KW-1185">Reference proteome</keyword>
<dbReference type="Pfam" id="PF07223">
    <property type="entry name" value="DUF1421"/>
    <property type="match status" value="1"/>
</dbReference>
<name>A0A2G9HWD2_9LAMI</name>
<feature type="compositionally biased region" description="Low complexity" evidence="2">
    <location>
        <begin position="451"/>
        <end position="482"/>
    </location>
</feature>
<feature type="compositionally biased region" description="Pro residues" evidence="2">
    <location>
        <begin position="417"/>
        <end position="433"/>
    </location>
</feature>
<dbReference type="Proteomes" id="UP000231279">
    <property type="component" value="Unassembled WGS sequence"/>
</dbReference>
<dbReference type="AlphaFoldDB" id="A0A2G9HWD2"/>
<dbReference type="OrthoDB" id="515416at2759"/>
<accession>A0A2G9HWD2</accession>
<feature type="compositionally biased region" description="Polar residues" evidence="2">
    <location>
        <begin position="382"/>
        <end position="394"/>
    </location>
</feature>
<evidence type="ECO:0000259" key="3">
    <source>
        <dbReference type="PROSITE" id="PS50030"/>
    </source>
</evidence>
<dbReference type="EMBL" id="NKXS01000873">
    <property type="protein sequence ID" value="PIN21824.1"/>
    <property type="molecule type" value="Genomic_DNA"/>
</dbReference>
<feature type="coiled-coil region" evidence="1">
    <location>
        <begin position="151"/>
        <end position="178"/>
    </location>
</feature>
<protein>
    <recommendedName>
        <fullName evidence="3">UBA domain-containing protein</fullName>
    </recommendedName>
</protein>
<dbReference type="PROSITE" id="PS50030">
    <property type="entry name" value="UBA"/>
    <property type="match status" value="1"/>
</dbReference>
<proteinExistence type="predicted"/>
<feature type="compositionally biased region" description="Polar residues" evidence="2">
    <location>
        <begin position="487"/>
        <end position="499"/>
    </location>
</feature>
<dbReference type="PANTHER" id="PTHR31805">
    <property type="entry name" value="RECEPTOR-LIKE KINASE, PUTATIVE (DUF1421)-RELATED"/>
    <property type="match status" value="1"/>
</dbReference>